<dbReference type="GO" id="GO:0098797">
    <property type="term" value="C:plasma membrane protein complex"/>
    <property type="evidence" value="ECO:0007669"/>
    <property type="project" value="TreeGrafter"/>
</dbReference>
<keyword evidence="6 11" id="KW-0812">Transmembrane</keyword>
<dbReference type="NCBIfam" id="TIGR01352">
    <property type="entry name" value="tonB_Cterm"/>
    <property type="match status" value="1"/>
</dbReference>
<name>A0A4R7BGF5_9NEIS</name>
<evidence type="ECO:0000256" key="5">
    <source>
        <dbReference type="ARBA" id="ARBA00022519"/>
    </source>
</evidence>
<dbReference type="OrthoDB" id="9792439at2"/>
<dbReference type="AlphaFoldDB" id="A0A4R7BGF5"/>
<comment type="subcellular location">
    <subcellularLocation>
        <location evidence="1">Cell inner membrane</location>
        <topology evidence="1">Single-pass membrane protein</topology>
        <orientation evidence="1">Periplasmic side</orientation>
    </subcellularLocation>
</comment>
<dbReference type="InterPro" id="IPR006260">
    <property type="entry name" value="TonB/TolA_C"/>
</dbReference>
<reference evidence="13 14" key="1">
    <citation type="submission" date="2019-03" db="EMBL/GenBank/DDBJ databases">
        <title>Genomic Encyclopedia of Type Strains, Phase III (KMG-III): the genomes of soil and plant-associated and newly described type strains.</title>
        <authorList>
            <person name="Whitman W."/>
        </authorList>
    </citation>
    <scope>NUCLEOTIDE SEQUENCE [LARGE SCALE GENOMIC DNA]</scope>
    <source>
        <strain evidence="13 14">CECT 8976</strain>
    </source>
</reference>
<feature type="region of interest" description="Disordered" evidence="10">
    <location>
        <begin position="37"/>
        <end position="140"/>
    </location>
</feature>
<keyword evidence="9 11" id="KW-0472">Membrane</keyword>
<evidence type="ECO:0000256" key="6">
    <source>
        <dbReference type="ARBA" id="ARBA00022692"/>
    </source>
</evidence>
<evidence type="ECO:0000256" key="9">
    <source>
        <dbReference type="ARBA" id="ARBA00023136"/>
    </source>
</evidence>
<feature type="compositionally biased region" description="Low complexity" evidence="10">
    <location>
        <begin position="92"/>
        <end position="121"/>
    </location>
</feature>
<dbReference type="Proteomes" id="UP000295611">
    <property type="component" value="Unassembled WGS sequence"/>
</dbReference>
<organism evidence="13 14">
    <name type="scientific">Paludibacterium purpuratum</name>
    <dbReference type="NCBI Taxonomy" id="1144873"/>
    <lineage>
        <taxon>Bacteria</taxon>
        <taxon>Pseudomonadati</taxon>
        <taxon>Pseudomonadota</taxon>
        <taxon>Betaproteobacteria</taxon>
        <taxon>Neisseriales</taxon>
        <taxon>Chromobacteriaceae</taxon>
        <taxon>Paludibacterium</taxon>
    </lineage>
</organism>
<dbReference type="Gene3D" id="3.30.1150.10">
    <property type="match status" value="1"/>
</dbReference>
<keyword evidence="4" id="KW-1003">Cell membrane</keyword>
<dbReference type="InterPro" id="IPR051045">
    <property type="entry name" value="TonB-dependent_transducer"/>
</dbReference>
<evidence type="ECO:0000313" key="14">
    <source>
        <dbReference type="Proteomes" id="UP000295611"/>
    </source>
</evidence>
<evidence type="ECO:0000256" key="10">
    <source>
        <dbReference type="SAM" id="MobiDB-lite"/>
    </source>
</evidence>
<keyword evidence="8 11" id="KW-1133">Transmembrane helix</keyword>
<dbReference type="SUPFAM" id="SSF74653">
    <property type="entry name" value="TolA/TonB C-terminal domain"/>
    <property type="match status" value="1"/>
</dbReference>
<evidence type="ECO:0000256" key="8">
    <source>
        <dbReference type="ARBA" id="ARBA00022989"/>
    </source>
</evidence>
<dbReference type="PANTHER" id="PTHR33446:SF2">
    <property type="entry name" value="PROTEIN TONB"/>
    <property type="match status" value="1"/>
</dbReference>
<comment type="caution">
    <text evidence="13">The sequence shown here is derived from an EMBL/GenBank/DDBJ whole genome shotgun (WGS) entry which is preliminary data.</text>
</comment>
<feature type="transmembrane region" description="Helical" evidence="11">
    <location>
        <begin position="20"/>
        <end position="37"/>
    </location>
</feature>
<evidence type="ECO:0000256" key="4">
    <source>
        <dbReference type="ARBA" id="ARBA00022475"/>
    </source>
</evidence>
<keyword evidence="14" id="KW-1185">Reference proteome</keyword>
<keyword evidence="3" id="KW-0813">Transport</keyword>
<evidence type="ECO:0000259" key="12">
    <source>
        <dbReference type="PROSITE" id="PS52015"/>
    </source>
</evidence>
<evidence type="ECO:0000256" key="7">
    <source>
        <dbReference type="ARBA" id="ARBA00022927"/>
    </source>
</evidence>
<evidence type="ECO:0000256" key="2">
    <source>
        <dbReference type="ARBA" id="ARBA00006555"/>
    </source>
</evidence>
<dbReference type="InterPro" id="IPR037682">
    <property type="entry name" value="TonB_C"/>
</dbReference>
<comment type="similarity">
    <text evidence="2">Belongs to the TonB family.</text>
</comment>
<dbReference type="GO" id="GO:0031992">
    <property type="term" value="F:energy transducer activity"/>
    <property type="evidence" value="ECO:0007669"/>
    <property type="project" value="TreeGrafter"/>
</dbReference>
<evidence type="ECO:0000256" key="3">
    <source>
        <dbReference type="ARBA" id="ARBA00022448"/>
    </source>
</evidence>
<dbReference type="PROSITE" id="PS52015">
    <property type="entry name" value="TONB_CTD"/>
    <property type="match status" value="1"/>
</dbReference>
<feature type="compositionally biased region" description="Pro residues" evidence="10">
    <location>
        <begin position="74"/>
        <end position="91"/>
    </location>
</feature>
<evidence type="ECO:0000256" key="11">
    <source>
        <dbReference type="SAM" id="Phobius"/>
    </source>
</evidence>
<dbReference type="EMBL" id="SNZP01000001">
    <property type="protein sequence ID" value="TDR82847.1"/>
    <property type="molecule type" value="Genomic_DNA"/>
</dbReference>
<feature type="domain" description="TonB C-terminal" evidence="12">
    <location>
        <begin position="131"/>
        <end position="222"/>
    </location>
</feature>
<evidence type="ECO:0000313" key="13">
    <source>
        <dbReference type="EMBL" id="TDR82847.1"/>
    </source>
</evidence>
<proteinExistence type="inferred from homology"/>
<dbReference type="GO" id="GO:0015031">
    <property type="term" value="P:protein transport"/>
    <property type="evidence" value="ECO:0007669"/>
    <property type="project" value="UniProtKB-KW"/>
</dbReference>
<dbReference type="PANTHER" id="PTHR33446">
    <property type="entry name" value="PROTEIN TONB-RELATED"/>
    <property type="match status" value="1"/>
</dbReference>
<evidence type="ECO:0000256" key="1">
    <source>
        <dbReference type="ARBA" id="ARBA00004383"/>
    </source>
</evidence>
<dbReference type="Pfam" id="PF03544">
    <property type="entry name" value="TonB_C"/>
    <property type="match status" value="1"/>
</dbReference>
<keyword evidence="5" id="KW-0997">Cell inner membrane</keyword>
<sequence length="222" mass="23285">MATKRIPVSTARERHGRIAILLAVGTAHVAGLAWLGAGRAPPPRPEAVTPPIVTGRLIPSSPAERPKSVAQMPAPLPNRHPAMTPPHPSPSPVSRHPASPALESTSATPSSTQATQRTPSPAAGESAPVVPPLANASGLDNPLPDYPALSRRLGEEGTVLLSVLILADGRVAEVALARSSGYPRLDAAALAAVRRWHYRPARRGAEPIDYRYTQPVAFSLND</sequence>
<dbReference type="RefSeq" id="WP_133678169.1">
    <property type="nucleotide sequence ID" value="NZ_SNZP01000001.1"/>
</dbReference>
<keyword evidence="7" id="KW-0653">Protein transport</keyword>
<protein>
    <submittedName>
        <fullName evidence="13">Outer membrane transport energization protein TonB</fullName>
    </submittedName>
</protein>
<dbReference type="GO" id="GO:0055085">
    <property type="term" value="P:transmembrane transport"/>
    <property type="evidence" value="ECO:0007669"/>
    <property type="project" value="InterPro"/>
</dbReference>
<gene>
    <name evidence="13" type="ORF">DFP86_101237</name>
</gene>
<accession>A0A4R7BGF5</accession>